<proteinExistence type="predicted"/>
<sequence length="137" mass="14901">MARLGEELGELLLRPQRDVLGVPRWITDEQVVSYLGPGLVARALVRTRPFSRGDGVRVVSADPLVADMTAAWARSLGARIVEREGALSIHDDLRVRRAMLKGHGRLAEAAVEVFQAIRRGVFDEVDPIPSAAARVAA</sequence>
<gene>
    <name evidence="1" type="ORF">GCM10025869_28280</name>
</gene>
<organism evidence="1 2">
    <name type="scientific">Homoserinibacter gongjuensis</name>
    <dbReference type="NCBI Taxonomy" id="1162968"/>
    <lineage>
        <taxon>Bacteria</taxon>
        <taxon>Bacillati</taxon>
        <taxon>Actinomycetota</taxon>
        <taxon>Actinomycetes</taxon>
        <taxon>Micrococcales</taxon>
        <taxon>Microbacteriaceae</taxon>
        <taxon>Homoserinibacter</taxon>
    </lineage>
</organism>
<comment type="caution">
    <text evidence="1">The sequence shown here is derived from an EMBL/GenBank/DDBJ whole genome shotgun (WGS) entry which is preliminary data.</text>
</comment>
<dbReference type="EMBL" id="BSVA01000001">
    <property type="protein sequence ID" value="GMA92299.1"/>
    <property type="molecule type" value="Genomic_DNA"/>
</dbReference>
<reference evidence="2" key="1">
    <citation type="journal article" date="2019" name="Int. J. Syst. Evol. Microbiol.">
        <title>The Global Catalogue of Microorganisms (GCM) 10K type strain sequencing project: providing services to taxonomists for standard genome sequencing and annotation.</title>
        <authorList>
            <consortium name="The Broad Institute Genomics Platform"/>
            <consortium name="The Broad Institute Genome Sequencing Center for Infectious Disease"/>
            <person name="Wu L."/>
            <person name="Ma J."/>
        </authorList>
    </citation>
    <scope>NUCLEOTIDE SEQUENCE [LARGE SCALE GENOMIC DNA]</scope>
    <source>
        <strain evidence="2">NBRC 108755</strain>
    </source>
</reference>
<keyword evidence="2" id="KW-1185">Reference proteome</keyword>
<accession>A0ABQ6JYU8</accession>
<name>A0ABQ6JYU8_9MICO</name>
<dbReference type="RefSeq" id="WP_284300992.1">
    <property type="nucleotide sequence ID" value="NZ_BSVA01000001.1"/>
</dbReference>
<dbReference type="Proteomes" id="UP001157069">
    <property type="component" value="Unassembled WGS sequence"/>
</dbReference>
<evidence type="ECO:0000313" key="1">
    <source>
        <dbReference type="EMBL" id="GMA92299.1"/>
    </source>
</evidence>
<evidence type="ECO:0008006" key="3">
    <source>
        <dbReference type="Google" id="ProtNLM"/>
    </source>
</evidence>
<protein>
    <recommendedName>
        <fullName evidence="3">SAM-dependent methyltransferase</fullName>
    </recommendedName>
</protein>
<evidence type="ECO:0000313" key="2">
    <source>
        <dbReference type="Proteomes" id="UP001157069"/>
    </source>
</evidence>